<dbReference type="KEGG" id="pseg:D3H65_00960"/>
<dbReference type="OrthoDB" id="1420435at2"/>
<name>A0A3B7MGA1_9BACT</name>
<gene>
    <name evidence="1" type="ORF">D3H65_00960</name>
</gene>
<dbReference type="AlphaFoldDB" id="A0A3B7MGA1"/>
<accession>A0A3B7MGA1</accession>
<evidence type="ECO:0000313" key="1">
    <source>
        <dbReference type="EMBL" id="AXY72627.1"/>
    </source>
</evidence>
<reference evidence="1 2" key="1">
    <citation type="submission" date="2018-09" db="EMBL/GenBank/DDBJ databases">
        <title>Genome sequencing of strain 6GH32-13.</title>
        <authorList>
            <person name="Weon H.-Y."/>
            <person name="Heo J."/>
            <person name="Kwon S.-W."/>
        </authorList>
    </citation>
    <scope>NUCLEOTIDE SEQUENCE [LARGE SCALE GENOMIC DNA]</scope>
    <source>
        <strain evidence="1 2">5GH32-13</strain>
    </source>
</reference>
<dbReference type="EMBL" id="CP032157">
    <property type="protein sequence ID" value="AXY72627.1"/>
    <property type="molecule type" value="Genomic_DNA"/>
</dbReference>
<organism evidence="1 2">
    <name type="scientific">Paraflavitalea soli</name>
    <dbReference type="NCBI Taxonomy" id="2315862"/>
    <lineage>
        <taxon>Bacteria</taxon>
        <taxon>Pseudomonadati</taxon>
        <taxon>Bacteroidota</taxon>
        <taxon>Chitinophagia</taxon>
        <taxon>Chitinophagales</taxon>
        <taxon>Chitinophagaceae</taxon>
        <taxon>Paraflavitalea</taxon>
    </lineage>
</organism>
<evidence type="ECO:0000313" key="2">
    <source>
        <dbReference type="Proteomes" id="UP000263900"/>
    </source>
</evidence>
<keyword evidence="2" id="KW-1185">Reference proteome</keyword>
<sequence length="283" mass="31701">MIYYIFLQLFVKTTVLVIAASCLMGCSTSIKLAVPQTFKEQATMEHVDGARGNKMSMANFTTSRIKRGAHVSYPGWGRAYILENLVLQQIGLGMSGTTENEKARFHYELSDGKSTAEIYAHEKAVTKKTEYSVLNNNSFFGSFEKLEQYNYIFSAMIYGGTKPTSKVWELMMTNIYDRKAENDKNIFAYIKAGDNGLATNGSDTIYIKPLSIKKTEMANGKTGTLPFKLLSGYELSTSGGVIAIVDLIDRNVWFYNELDAEEKFNVSAIATAILARRVHNEQW</sequence>
<dbReference type="Proteomes" id="UP000263900">
    <property type="component" value="Chromosome"/>
</dbReference>
<protein>
    <submittedName>
        <fullName evidence="1">Uncharacterized protein</fullName>
    </submittedName>
</protein>
<proteinExistence type="predicted"/>